<comment type="caution">
    <text evidence="14">The sequence shown here is derived from an EMBL/GenBank/DDBJ whole genome shotgun (WGS) entry which is preliminary data.</text>
</comment>
<sequence length="309" mass="35124">MAMTSNVAGHKTLAVVLGATATGKTGVGIRLAQAFGSEIVSSDSRQIYREMSIGTAKPTAEELAAVPHHFIDTRSVSEDYSAGRYEEDALRLLGELFAKHDLLFLVGGSGLYIDAVCDGMDPLPAVDEGLRRRLTERFRGDGLAPLLVELEKYDPAYYRQVDRENPHRVIRALEVCLQTGRPYSSLRRGEGKQRPFDILKIGIRMPRETLYRRIDDRVDGMVAEGLEREARALYPLRDCNALQTVGYREFFEYFDGKITRDKAIELIKRNSRRYAKRQQTWFGRDDRIEWFDGGEGCAESIEKYLRKFV</sequence>
<dbReference type="PANTHER" id="PTHR11088:SF60">
    <property type="entry name" value="TRNA DIMETHYLALLYLTRANSFERASE"/>
    <property type="match status" value="1"/>
</dbReference>
<dbReference type="RefSeq" id="WP_055203861.1">
    <property type="nucleotide sequence ID" value="NZ_JACOOK010000001.1"/>
</dbReference>
<comment type="cofactor">
    <cofactor evidence="1 10">
        <name>Mg(2+)</name>
        <dbReference type="ChEBI" id="CHEBI:18420"/>
    </cofactor>
</comment>
<dbReference type="EC" id="2.5.1.75" evidence="10"/>
<keyword evidence="5 10" id="KW-0819">tRNA processing</keyword>
<feature type="site" description="Interaction with substrate tRNA" evidence="10">
    <location>
        <position position="109"/>
    </location>
</feature>
<feature type="site" description="Interaction with substrate tRNA" evidence="10">
    <location>
        <position position="131"/>
    </location>
</feature>
<accession>A0ABR7CIQ7</accession>
<organism evidence="14 15">
    <name type="scientific">Alistipes hominis</name>
    <dbReference type="NCBI Taxonomy" id="2763015"/>
    <lineage>
        <taxon>Bacteria</taxon>
        <taxon>Pseudomonadati</taxon>
        <taxon>Bacteroidota</taxon>
        <taxon>Bacteroidia</taxon>
        <taxon>Bacteroidales</taxon>
        <taxon>Rikenellaceae</taxon>
        <taxon>Alistipes</taxon>
    </lineage>
</organism>
<evidence type="ECO:0000256" key="12">
    <source>
        <dbReference type="RuleBase" id="RU003784"/>
    </source>
</evidence>
<evidence type="ECO:0000256" key="10">
    <source>
        <dbReference type="HAMAP-Rule" id="MF_00185"/>
    </source>
</evidence>
<evidence type="ECO:0000256" key="4">
    <source>
        <dbReference type="ARBA" id="ARBA00022679"/>
    </source>
</evidence>
<dbReference type="InterPro" id="IPR018022">
    <property type="entry name" value="IPT"/>
</dbReference>
<dbReference type="InterPro" id="IPR027417">
    <property type="entry name" value="P-loop_NTPase"/>
</dbReference>
<comment type="catalytic activity">
    <reaction evidence="9 10 11">
        <text>adenosine(37) in tRNA + dimethylallyl diphosphate = N(6)-dimethylallyladenosine(37) in tRNA + diphosphate</text>
        <dbReference type="Rhea" id="RHEA:26482"/>
        <dbReference type="Rhea" id="RHEA-COMP:10162"/>
        <dbReference type="Rhea" id="RHEA-COMP:10375"/>
        <dbReference type="ChEBI" id="CHEBI:33019"/>
        <dbReference type="ChEBI" id="CHEBI:57623"/>
        <dbReference type="ChEBI" id="CHEBI:74411"/>
        <dbReference type="ChEBI" id="CHEBI:74415"/>
        <dbReference type="EC" id="2.5.1.75"/>
    </reaction>
</comment>
<comment type="subunit">
    <text evidence="10">Monomer.</text>
</comment>
<evidence type="ECO:0000256" key="6">
    <source>
        <dbReference type="ARBA" id="ARBA00022741"/>
    </source>
</evidence>
<evidence type="ECO:0000256" key="3">
    <source>
        <dbReference type="ARBA" id="ARBA00005842"/>
    </source>
</evidence>
<evidence type="ECO:0000256" key="1">
    <source>
        <dbReference type="ARBA" id="ARBA00001946"/>
    </source>
</evidence>
<evidence type="ECO:0000256" key="13">
    <source>
        <dbReference type="RuleBase" id="RU003785"/>
    </source>
</evidence>
<evidence type="ECO:0000256" key="2">
    <source>
        <dbReference type="ARBA" id="ARBA00003213"/>
    </source>
</evidence>
<dbReference type="Gene3D" id="1.10.20.140">
    <property type="match status" value="1"/>
</dbReference>
<gene>
    <name evidence="10 14" type="primary">miaA</name>
    <name evidence="14" type="ORF">H8S08_00605</name>
</gene>
<keyword evidence="7 10" id="KW-0067">ATP-binding</keyword>
<evidence type="ECO:0000256" key="11">
    <source>
        <dbReference type="RuleBase" id="RU003783"/>
    </source>
</evidence>
<feature type="binding site" evidence="10">
    <location>
        <begin position="20"/>
        <end position="25"/>
    </location>
    <ligand>
        <name>substrate</name>
    </ligand>
</feature>
<keyword evidence="4 10" id="KW-0808">Transferase</keyword>
<feature type="binding site" evidence="10">
    <location>
        <begin position="18"/>
        <end position="25"/>
    </location>
    <ligand>
        <name>ATP</name>
        <dbReference type="ChEBI" id="CHEBI:30616"/>
    </ligand>
</feature>
<name>A0ABR7CIQ7_9BACT</name>
<comment type="similarity">
    <text evidence="3 10 13">Belongs to the IPP transferase family.</text>
</comment>
<keyword evidence="8 10" id="KW-0460">Magnesium</keyword>
<reference evidence="14 15" key="1">
    <citation type="submission" date="2020-08" db="EMBL/GenBank/DDBJ databases">
        <title>Genome public.</title>
        <authorList>
            <person name="Liu C."/>
            <person name="Sun Q."/>
        </authorList>
    </citation>
    <scope>NUCLEOTIDE SEQUENCE [LARGE SCALE GENOMIC DNA]</scope>
    <source>
        <strain evidence="14 15">New-7</strain>
    </source>
</reference>
<keyword evidence="6 10" id="KW-0547">Nucleotide-binding</keyword>
<protein>
    <recommendedName>
        <fullName evidence="10">tRNA dimethylallyltransferase</fullName>
        <ecNumber evidence="10">2.5.1.75</ecNumber>
    </recommendedName>
    <alternativeName>
        <fullName evidence="10">Dimethylallyl diphosphate:tRNA dimethylallyltransferase</fullName>
        <shortName evidence="10">DMAPP:tRNA dimethylallyltransferase</shortName>
        <shortName evidence="10">DMATase</shortName>
    </alternativeName>
    <alternativeName>
        <fullName evidence="10">Isopentenyl-diphosphate:tRNA isopentenyltransferase</fullName>
        <shortName evidence="10">IPP transferase</shortName>
        <shortName evidence="10">IPPT</shortName>
        <shortName evidence="10">IPTase</shortName>
    </alternativeName>
</protein>
<keyword evidence="15" id="KW-1185">Reference proteome</keyword>
<dbReference type="Pfam" id="PF01715">
    <property type="entry name" value="IPPT"/>
    <property type="match status" value="1"/>
</dbReference>
<dbReference type="GO" id="GO:0052381">
    <property type="term" value="F:tRNA dimethylallyltransferase activity"/>
    <property type="evidence" value="ECO:0007669"/>
    <property type="project" value="UniProtKB-EC"/>
</dbReference>
<dbReference type="HAMAP" id="MF_00185">
    <property type="entry name" value="IPP_trans"/>
    <property type="match status" value="1"/>
</dbReference>
<evidence type="ECO:0000256" key="5">
    <source>
        <dbReference type="ARBA" id="ARBA00022694"/>
    </source>
</evidence>
<evidence type="ECO:0000256" key="7">
    <source>
        <dbReference type="ARBA" id="ARBA00022840"/>
    </source>
</evidence>
<evidence type="ECO:0000256" key="8">
    <source>
        <dbReference type="ARBA" id="ARBA00022842"/>
    </source>
</evidence>
<evidence type="ECO:0000313" key="14">
    <source>
        <dbReference type="EMBL" id="MBC5615519.1"/>
    </source>
</evidence>
<evidence type="ECO:0000256" key="9">
    <source>
        <dbReference type="ARBA" id="ARBA00049563"/>
    </source>
</evidence>
<dbReference type="NCBIfam" id="TIGR00174">
    <property type="entry name" value="miaA"/>
    <property type="match status" value="1"/>
</dbReference>
<evidence type="ECO:0000313" key="15">
    <source>
        <dbReference type="Proteomes" id="UP000636891"/>
    </source>
</evidence>
<dbReference type="Gene3D" id="3.40.50.300">
    <property type="entry name" value="P-loop containing nucleotide triphosphate hydrolases"/>
    <property type="match status" value="1"/>
</dbReference>
<dbReference type="PANTHER" id="PTHR11088">
    <property type="entry name" value="TRNA DIMETHYLALLYLTRANSFERASE"/>
    <property type="match status" value="1"/>
</dbReference>
<dbReference type="EMBL" id="JACOOK010000001">
    <property type="protein sequence ID" value="MBC5615519.1"/>
    <property type="molecule type" value="Genomic_DNA"/>
</dbReference>
<dbReference type="SUPFAM" id="SSF52540">
    <property type="entry name" value="P-loop containing nucleoside triphosphate hydrolases"/>
    <property type="match status" value="1"/>
</dbReference>
<comment type="caution">
    <text evidence="10">Lacks conserved residue(s) required for the propagation of feature annotation.</text>
</comment>
<dbReference type="Proteomes" id="UP000636891">
    <property type="component" value="Unassembled WGS sequence"/>
</dbReference>
<dbReference type="InterPro" id="IPR039657">
    <property type="entry name" value="Dimethylallyltransferase"/>
</dbReference>
<proteinExistence type="inferred from homology"/>
<comment type="function">
    <text evidence="2 10 12">Catalyzes the transfer of a dimethylallyl group onto the adenine at position 37 in tRNAs that read codons beginning with uridine, leading to the formation of N6-(dimethylallyl)adenosine (i(6)A).</text>
</comment>
<feature type="region of interest" description="Interaction with substrate tRNA" evidence="10">
    <location>
        <begin position="43"/>
        <end position="46"/>
    </location>
</feature>